<dbReference type="InterPro" id="IPR010130">
    <property type="entry name" value="T1SS_OMP_TolC"/>
</dbReference>
<evidence type="ECO:0000313" key="9">
    <source>
        <dbReference type="EMBL" id="APC00443.1"/>
    </source>
</evidence>
<dbReference type="GO" id="GO:0009279">
    <property type="term" value="C:cell outer membrane"/>
    <property type="evidence" value="ECO:0007669"/>
    <property type="project" value="UniProtKB-SubCell"/>
</dbReference>
<gene>
    <name evidence="9" type="ORF">AOC25_01815</name>
</gene>
<keyword evidence="4" id="KW-1134">Transmembrane beta strand</keyword>
<feature type="chain" id="PRO_5041934278" description="Type I secretion outer membrane protein, TolC family" evidence="8">
    <location>
        <begin position="23"/>
        <end position="498"/>
    </location>
</feature>
<comment type="similarity">
    <text evidence="2">Belongs to the outer membrane factor (OMF) (TC 1.B.17) family.</text>
</comment>
<keyword evidence="6" id="KW-0472">Membrane</keyword>
<dbReference type="Proteomes" id="UP000182060">
    <property type="component" value="Chromosome"/>
</dbReference>
<dbReference type="InterPro" id="IPR051906">
    <property type="entry name" value="TolC-like"/>
</dbReference>
<dbReference type="Gene3D" id="1.20.1600.10">
    <property type="entry name" value="Outer membrane efflux proteins (OEP)"/>
    <property type="match status" value="1"/>
</dbReference>
<evidence type="ECO:0000256" key="6">
    <source>
        <dbReference type="ARBA" id="ARBA00023136"/>
    </source>
</evidence>
<evidence type="ECO:0000256" key="1">
    <source>
        <dbReference type="ARBA" id="ARBA00004442"/>
    </source>
</evidence>
<evidence type="ECO:0000256" key="8">
    <source>
        <dbReference type="SAM" id="SignalP"/>
    </source>
</evidence>
<protein>
    <recommendedName>
        <fullName evidence="11">Type I secretion outer membrane protein, TolC family</fullName>
    </recommendedName>
</protein>
<dbReference type="AlphaFoldDB" id="A0AAC9IWS1"/>
<dbReference type="GO" id="GO:1990281">
    <property type="term" value="C:efflux pump complex"/>
    <property type="evidence" value="ECO:0007669"/>
    <property type="project" value="TreeGrafter"/>
</dbReference>
<dbReference type="GO" id="GO:0015562">
    <property type="term" value="F:efflux transmembrane transporter activity"/>
    <property type="evidence" value="ECO:0007669"/>
    <property type="project" value="InterPro"/>
</dbReference>
<comment type="subcellular location">
    <subcellularLocation>
        <location evidence="1">Cell outer membrane</location>
    </subcellularLocation>
</comment>
<evidence type="ECO:0000256" key="5">
    <source>
        <dbReference type="ARBA" id="ARBA00022692"/>
    </source>
</evidence>
<evidence type="ECO:0000256" key="7">
    <source>
        <dbReference type="ARBA" id="ARBA00023237"/>
    </source>
</evidence>
<reference evidence="9" key="1">
    <citation type="journal article" date="2017" name="Appl. Environ. Microbiol.">
        <title>Microdiversification of a pelagic Polynucleobacter species is mainly driven by acquisition of genomic islands from a partially interspecific gene pool.</title>
        <authorList>
            <person name="Hoetzinger M."/>
            <person name="Hahn M.W."/>
            <person name="Jezberova J."/>
            <person name="Schmidt J."/>
            <person name="Koll U."/>
        </authorList>
    </citation>
    <scope>NUCLEOTIDE SEQUENCE</scope>
    <source>
        <strain evidence="9">MWH-RechtKol4</strain>
    </source>
</reference>
<keyword evidence="5" id="KW-0812">Transmembrane</keyword>
<dbReference type="EMBL" id="CP015017">
    <property type="protein sequence ID" value="APC00443.1"/>
    <property type="molecule type" value="Genomic_DNA"/>
</dbReference>
<dbReference type="PANTHER" id="PTHR30026:SF20">
    <property type="entry name" value="OUTER MEMBRANE PROTEIN TOLC"/>
    <property type="match status" value="1"/>
</dbReference>
<keyword evidence="3" id="KW-0813">Transport</keyword>
<dbReference type="Pfam" id="PF02321">
    <property type="entry name" value="OEP"/>
    <property type="match status" value="2"/>
</dbReference>
<evidence type="ECO:0000256" key="4">
    <source>
        <dbReference type="ARBA" id="ARBA00022452"/>
    </source>
</evidence>
<dbReference type="NCBIfam" id="TIGR01844">
    <property type="entry name" value="type_I_sec_TolC"/>
    <property type="match status" value="1"/>
</dbReference>
<dbReference type="SUPFAM" id="SSF56954">
    <property type="entry name" value="Outer membrane efflux proteins (OEP)"/>
    <property type="match status" value="1"/>
</dbReference>
<evidence type="ECO:0000313" key="10">
    <source>
        <dbReference type="Proteomes" id="UP000182060"/>
    </source>
</evidence>
<organism evidence="9 10">
    <name type="scientific">Polynucleobacter asymbioticus</name>
    <dbReference type="NCBI Taxonomy" id="576611"/>
    <lineage>
        <taxon>Bacteria</taxon>
        <taxon>Pseudomonadati</taxon>
        <taxon>Pseudomonadota</taxon>
        <taxon>Betaproteobacteria</taxon>
        <taxon>Burkholderiales</taxon>
        <taxon>Burkholderiaceae</taxon>
        <taxon>Polynucleobacter</taxon>
    </lineage>
</organism>
<dbReference type="RefSeq" id="WP_071538672.1">
    <property type="nucleotide sequence ID" value="NZ_CP015016.1"/>
</dbReference>
<dbReference type="GO" id="GO:0015288">
    <property type="term" value="F:porin activity"/>
    <property type="evidence" value="ECO:0007669"/>
    <property type="project" value="TreeGrafter"/>
</dbReference>
<evidence type="ECO:0000256" key="2">
    <source>
        <dbReference type="ARBA" id="ARBA00007613"/>
    </source>
</evidence>
<dbReference type="InterPro" id="IPR003423">
    <property type="entry name" value="OMP_efflux"/>
</dbReference>
<dbReference type="PANTHER" id="PTHR30026">
    <property type="entry name" value="OUTER MEMBRANE PROTEIN TOLC"/>
    <property type="match status" value="1"/>
</dbReference>
<feature type="signal peptide" evidence="8">
    <location>
        <begin position="1"/>
        <end position="22"/>
    </location>
</feature>
<evidence type="ECO:0000256" key="3">
    <source>
        <dbReference type="ARBA" id="ARBA00022448"/>
    </source>
</evidence>
<keyword evidence="7" id="KW-0998">Cell outer membrane</keyword>
<sequence>MKKSLLASALASLFFVMGKAHALDLMTSYDAALANDPTFRAAVKDAEAGRANLEISRSGLLPQLSANYYTAANNSHVTQPKYGTLGGPNVITNQAYPSNNSYFQVTQALFNMQAVALFRQGAAQANLAQARLAYNTQDLLIRVVQAYTDLLYAREQYSYAFAQKEAFKEQLQVNAKRLEKGEGTITDTLETRASYEMADAQLIEARDVIENNKRKLEAITGIELKSANEVKPIYKSFKVQPLNPRAFELWKEMALAANPEILASQHNEEIARQDLQKNVAGNYPTISAVATWGQQNSYYISTINQQAVTSTAGIQAQWALFNGGQTTGLISQSRANFEKAQAQSDEARGRVLTELRKQYDATLSSEQKVAALTRAVESAAELTKAMRKSVKGGERINLDVLLADKGLATAQRDLAQAKYNYLLAYLRLKQQAGNLTAEDLQIVSTYFERDSAGKPIVFDPNKEAINKGSTSPLAQVSVRAVGQGSQNPPLILPDLLGQ</sequence>
<name>A0AAC9IWS1_9BURK</name>
<proteinExistence type="inferred from homology"/>
<keyword evidence="8" id="KW-0732">Signal</keyword>
<evidence type="ECO:0008006" key="11">
    <source>
        <dbReference type="Google" id="ProtNLM"/>
    </source>
</evidence>
<accession>A0AAC9IWS1</accession>